<dbReference type="RefSeq" id="WP_089766010.1">
    <property type="nucleotide sequence ID" value="NZ_BKAT01000066.1"/>
</dbReference>
<evidence type="ECO:0000313" key="2">
    <source>
        <dbReference type="EMBL" id="SEB09946.1"/>
    </source>
</evidence>
<accession>A0A1H4GK21</accession>
<dbReference type="OrthoDB" id="768005at2"/>
<organism evidence="2 3">
    <name type="scientific">Chitinophaga terrae</name>
    <name type="common">ex Kim and Jung 2007</name>
    <dbReference type="NCBI Taxonomy" id="408074"/>
    <lineage>
        <taxon>Bacteria</taxon>
        <taxon>Pseudomonadati</taxon>
        <taxon>Bacteroidota</taxon>
        <taxon>Chitinophagia</taxon>
        <taxon>Chitinophagales</taxon>
        <taxon>Chitinophagaceae</taxon>
        <taxon>Chitinophaga</taxon>
    </lineage>
</organism>
<dbReference type="EMBL" id="FNRL01000043">
    <property type="protein sequence ID" value="SEB09946.1"/>
    <property type="molecule type" value="Genomic_DNA"/>
</dbReference>
<evidence type="ECO:0000313" key="3">
    <source>
        <dbReference type="Proteomes" id="UP000199656"/>
    </source>
</evidence>
<sequence>MTEVMNLLLQLSQDFEVIRAYVLALKKSKLENFKETWIDGQDVMHTMHISKRTLQSLRDNGTLPYSRINGKFYYKVEDIENLLQSNYSQSKSTGDGNK</sequence>
<feature type="domain" description="Helix-turn-helix" evidence="1">
    <location>
        <begin position="41"/>
        <end position="86"/>
    </location>
</feature>
<evidence type="ECO:0000259" key="1">
    <source>
        <dbReference type="Pfam" id="PF12728"/>
    </source>
</evidence>
<name>A0A1H4GK21_9BACT</name>
<dbReference type="STRING" id="408074.SAMN05660909_05437"/>
<dbReference type="InterPro" id="IPR041657">
    <property type="entry name" value="HTH_17"/>
</dbReference>
<protein>
    <submittedName>
        <fullName evidence="2">Helix-turn-helix domain-containing protein</fullName>
    </submittedName>
</protein>
<gene>
    <name evidence="2" type="ORF">SAMN05660909_05437</name>
</gene>
<dbReference type="SUPFAM" id="SSF46955">
    <property type="entry name" value="Putative DNA-binding domain"/>
    <property type="match status" value="1"/>
</dbReference>
<dbReference type="InterPro" id="IPR009061">
    <property type="entry name" value="DNA-bd_dom_put_sf"/>
</dbReference>
<dbReference type="PANTHER" id="PTHR34585">
    <property type="match status" value="1"/>
</dbReference>
<reference evidence="3" key="1">
    <citation type="submission" date="2016-10" db="EMBL/GenBank/DDBJ databases">
        <authorList>
            <person name="Varghese N."/>
            <person name="Submissions S."/>
        </authorList>
    </citation>
    <scope>NUCLEOTIDE SEQUENCE [LARGE SCALE GENOMIC DNA]</scope>
    <source>
        <strain evidence="3">DSM 23920</strain>
    </source>
</reference>
<dbReference type="PANTHER" id="PTHR34585:SF22">
    <property type="entry name" value="HELIX-TURN-HELIX DOMAIN-CONTAINING PROTEIN"/>
    <property type="match status" value="1"/>
</dbReference>
<dbReference type="AlphaFoldDB" id="A0A1H4GK21"/>
<proteinExistence type="predicted"/>
<dbReference type="Pfam" id="PF12728">
    <property type="entry name" value="HTH_17"/>
    <property type="match status" value="1"/>
</dbReference>
<keyword evidence="3" id="KW-1185">Reference proteome</keyword>
<dbReference type="Proteomes" id="UP000199656">
    <property type="component" value="Unassembled WGS sequence"/>
</dbReference>